<evidence type="ECO:0000313" key="4">
    <source>
        <dbReference type="EMBL" id="PKR79404.1"/>
    </source>
</evidence>
<keyword evidence="1 2" id="KW-0597">Phosphoprotein</keyword>
<dbReference type="Pfam" id="PF00072">
    <property type="entry name" value="Response_reg"/>
    <property type="match status" value="1"/>
</dbReference>
<evidence type="ECO:0000313" key="5">
    <source>
        <dbReference type="Proteomes" id="UP000243524"/>
    </source>
</evidence>
<proteinExistence type="predicted"/>
<evidence type="ECO:0000259" key="3">
    <source>
        <dbReference type="PROSITE" id="PS50110"/>
    </source>
</evidence>
<dbReference type="Proteomes" id="UP000243524">
    <property type="component" value="Unassembled WGS sequence"/>
</dbReference>
<dbReference type="PROSITE" id="PS50110">
    <property type="entry name" value="RESPONSE_REGULATORY"/>
    <property type="match status" value="1"/>
</dbReference>
<keyword evidence="5" id="KW-1185">Reference proteome</keyword>
<reference evidence="4 5" key="1">
    <citation type="submission" date="2017-06" db="EMBL/GenBank/DDBJ databases">
        <title>the draft geome sequence of Illustriluteabacillus marina B3227.</title>
        <authorList>
            <person name="He R.-H."/>
            <person name="Du Z.-J."/>
        </authorList>
    </citation>
    <scope>NUCLEOTIDE SEQUENCE [LARGE SCALE GENOMIC DNA]</scope>
    <source>
        <strain evidence="4 5">B3227</strain>
    </source>
</reference>
<dbReference type="PANTHER" id="PTHR44591:SF3">
    <property type="entry name" value="RESPONSE REGULATORY DOMAIN-CONTAINING PROTEIN"/>
    <property type="match status" value="1"/>
</dbReference>
<accession>A0A2I0QYJ1</accession>
<dbReference type="SUPFAM" id="SSF52172">
    <property type="entry name" value="CheY-like"/>
    <property type="match status" value="1"/>
</dbReference>
<protein>
    <submittedName>
        <fullName evidence="4">Two-component system response regulator</fullName>
    </submittedName>
</protein>
<dbReference type="InterPro" id="IPR050595">
    <property type="entry name" value="Bact_response_regulator"/>
</dbReference>
<feature type="domain" description="Response regulatory" evidence="3">
    <location>
        <begin position="3"/>
        <end position="119"/>
    </location>
</feature>
<dbReference type="Gene3D" id="3.40.50.2300">
    <property type="match status" value="1"/>
</dbReference>
<dbReference type="InterPro" id="IPR001789">
    <property type="entry name" value="Sig_transdc_resp-reg_receiver"/>
</dbReference>
<organism evidence="4 5">
    <name type="scientific">Halalkalibacillus sediminis</name>
    <dbReference type="NCBI Taxonomy" id="2018042"/>
    <lineage>
        <taxon>Bacteria</taxon>
        <taxon>Bacillati</taxon>
        <taxon>Bacillota</taxon>
        <taxon>Bacilli</taxon>
        <taxon>Bacillales</taxon>
        <taxon>Bacillaceae</taxon>
        <taxon>Halalkalibacillus</taxon>
    </lineage>
</organism>
<name>A0A2I0QYJ1_9BACI</name>
<dbReference type="AlphaFoldDB" id="A0A2I0QYJ1"/>
<dbReference type="EMBL" id="PJNH01000001">
    <property type="protein sequence ID" value="PKR79404.1"/>
    <property type="molecule type" value="Genomic_DNA"/>
</dbReference>
<sequence>MYTVVLVDDSWFIRQWLKQILEQTDRYQVIAESSNGREALPIYKKHHPDIVIMDLIMDDLDGFQTLSLMKRLFPDAKVIMCSSLAQPHIIQRCLDLGAKDFIEKPYFEDLTRKLDKVLID</sequence>
<comment type="caution">
    <text evidence="4">The sequence shown here is derived from an EMBL/GenBank/DDBJ whole genome shotgun (WGS) entry which is preliminary data.</text>
</comment>
<dbReference type="PANTHER" id="PTHR44591">
    <property type="entry name" value="STRESS RESPONSE REGULATOR PROTEIN 1"/>
    <property type="match status" value="1"/>
</dbReference>
<gene>
    <name evidence="4" type="ORF">CEY16_05335</name>
</gene>
<dbReference type="InterPro" id="IPR011006">
    <property type="entry name" value="CheY-like_superfamily"/>
</dbReference>
<dbReference type="GO" id="GO:0000160">
    <property type="term" value="P:phosphorelay signal transduction system"/>
    <property type="evidence" value="ECO:0007669"/>
    <property type="project" value="InterPro"/>
</dbReference>
<evidence type="ECO:0000256" key="1">
    <source>
        <dbReference type="ARBA" id="ARBA00022553"/>
    </source>
</evidence>
<feature type="modified residue" description="4-aspartylphosphate" evidence="2">
    <location>
        <position position="54"/>
    </location>
</feature>
<evidence type="ECO:0000256" key="2">
    <source>
        <dbReference type="PROSITE-ProRule" id="PRU00169"/>
    </source>
</evidence>
<dbReference type="SMART" id="SM00448">
    <property type="entry name" value="REC"/>
    <property type="match status" value="1"/>
</dbReference>
<dbReference type="OrthoDB" id="9790669at2"/>